<keyword evidence="2" id="KW-1185">Reference proteome</keyword>
<sequence>MSNTVSSPLDAIEDVFDEKKILILTFDQYMQLNRAMYEHNRLREESMANAIATKSLWTPTRQMDYKGFTIFVY</sequence>
<dbReference type="EMBL" id="MH261376">
    <property type="protein sequence ID" value="AWW14408.1"/>
    <property type="molecule type" value="Genomic_DNA"/>
</dbReference>
<dbReference type="GeneID" id="65101526"/>
<name>A0A2Z4HI06_9ABAC</name>
<dbReference type="KEGG" id="vg:65101526"/>
<accession>A0A2Z4HI06</accession>
<proteinExistence type="predicted"/>
<evidence type="ECO:0000313" key="1">
    <source>
        <dbReference type="EMBL" id="AWW14408.1"/>
    </source>
</evidence>
<gene>
    <name evidence="1" type="primary">orf48</name>
    <name evidence="1" type="ORF">HytaNPV_gp048</name>
</gene>
<protein>
    <submittedName>
        <fullName evidence="1">Uncharacterized protein</fullName>
    </submittedName>
</protein>
<dbReference type="RefSeq" id="YP_010086315.1">
    <property type="nucleotide sequence ID" value="NC_055453.1"/>
</dbReference>
<dbReference type="Proteomes" id="UP000501125">
    <property type="component" value="Chromosome"/>
</dbReference>
<evidence type="ECO:0000313" key="2">
    <source>
        <dbReference type="Proteomes" id="UP000501125"/>
    </source>
</evidence>
<organism evidence="1 2">
    <name type="scientific">Hyposidra talaca nucleopolyhedrovirus</name>
    <dbReference type="NCBI Taxonomy" id="1070315"/>
    <lineage>
        <taxon>Viruses</taxon>
        <taxon>Viruses incertae sedis</taxon>
        <taxon>Naldaviricetes</taxon>
        <taxon>Lefavirales</taxon>
        <taxon>Baculoviridae</taxon>
        <taxon>Alphabaculovirus</taxon>
        <taxon>Alphabaculovirus hytalacae</taxon>
    </lineage>
</organism>
<reference evidence="1 2" key="1">
    <citation type="journal article" date="2018" name="Sci. Rep.">
        <title>Comprehensive analysis of single molecule sequencing-derived complete genome and whole transcriptome of Hyposidra talaca nuclear polyhedrosis virus.</title>
        <authorList>
            <person name="Nguyen T.T."/>
            <person name="Suryamohan K."/>
            <person name="Kuriakose B."/>
            <person name="Janakiraman V."/>
            <person name="Reichelt M."/>
            <person name="Chaudhuri S."/>
            <person name="Guillory J."/>
            <person name="Divakaran N."/>
            <person name="Rabins P.E."/>
            <person name="Goel R."/>
            <person name="Deka B."/>
            <person name="Sarkar S."/>
            <person name="Ekka P."/>
            <person name="Tsai Y.C."/>
            <person name="Vargas D."/>
            <person name="Santhosh S."/>
            <person name="Mohan S."/>
            <person name="Chin C.S."/>
            <person name="Korlach J."/>
            <person name="Thomas G."/>
            <person name="Babu A."/>
            <person name="Seshagiri S."/>
        </authorList>
    </citation>
    <scope>NUCLEOTIDE SEQUENCE [LARGE SCALE GENOMIC DNA]</scope>
    <source>
        <strain evidence="1 2">HytaNPVIndia001</strain>
    </source>
</reference>